<organism evidence="2 3">
    <name type="scientific">Austropuccinia psidii MF-1</name>
    <dbReference type="NCBI Taxonomy" id="1389203"/>
    <lineage>
        <taxon>Eukaryota</taxon>
        <taxon>Fungi</taxon>
        <taxon>Dikarya</taxon>
        <taxon>Basidiomycota</taxon>
        <taxon>Pucciniomycotina</taxon>
        <taxon>Pucciniomycetes</taxon>
        <taxon>Pucciniales</taxon>
        <taxon>Sphaerophragmiaceae</taxon>
        <taxon>Austropuccinia</taxon>
    </lineage>
</organism>
<feature type="region of interest" description="Disordered" evidence="1">
    <location>
        <begin position="297"/>
        <end position="351"/>
    </location>
</feature>
<comment type="caution">
    <text evidence="2">The sequence shown here is derived from an EMBL/GenBank/DDBJ whole genome shotgun (WGS) entry which is preliminary data.</text>
</comment>
<gene>
    <name evidence="2" type="ORF">O181_072312</name>
</gene>
<proteinExistence type="predicted"/>
<dbReference type="Proteomes" id="UP000765509">
    <property type="component" value="Unassembled WGS sequence"/>
</dbReference>
<feature type="compositionally biased region" description="Basic and acidic residues" evidence="1">
    <location>
        <begin position="335"/>
        <end position="351"/>
    </location>
</feature>
<feature type="region of interest" description="Disordered" evidence="1">
    <location>
        <begin position="254"/>
        <end position="283"/>
    </location>
</feature>
<dbReference type="EMBL" id="AVOT02037857">
    <property type="protein sequence ID" value="MBW0532597.1"/>
    <property type="molecule type" value="Genomic_DNA"/>
</dbReference>
<name>A0A9Q3F6X6_9BASI</name>
<evidence type="ECO:0000256" key="1">
    <source>
        <dbReference type="SAM" id="MobiDB-lite"/>
    </source>
</evidence>
<feature type="compositionally biased region" description="Polar residues" evidence="1">
    <location>
        <begin position="258"/>
        <end position="283"/>
    </location>
</feature>
<accession>A0A9Q3F6X6</accession>
<protein>
    <submittedName>
        <fullName evidence="2">Uncharacterized protein</fullName>
    </submittedName>
</protein>
<feature type="compositionally biased region" description="Basic and acidic residues" evidence="1">
    <location>
        <begin position="306"/>
        <end position="316"/>
    </location>
</feature>
<keyword evidence="3" id="KW-1185">Reference proteome</keyword>
<reference evidence="2" key="1">
    <citation type="submission" date="2021-03" db="EMBL/GenBank/DDBJ databases">
        <title>Draft genome sequence of rust myrtle Austropuccinia psidii MF-1, a brazilian biotype.</title>
        <authorList>
            <person name="Quecine M.C."/>
            <person name="Pachon D.M.R."/>
            <person name="Bonatelli M.L."/>
            <person name="Correr F.H."/>
            <person name="Franceschini L.M."/>
            <person name="Leite T.F."/>
            <person name="Margarido G.R.A."/>
            <person name="Almeida C.A."/>
            <person name="Ferrarezi J.A."/>
            <person name="Labate C.A."/>
        </authorList>
    </citation>
    <scope>NUCLEOTIDE SEQUENCE</scope>
    <source>
        <strain evidence="2">MF-1</strain>
    </source>
</reference>
<sequence>MHSPHSRANFGCGVGGLFPKPHHTKGLLSHAVSQGKTDVALGDGPKVLKYEAIPKACAFMPPSLLLVPFSHFTYSKISLFQGDISIEVVARNTSRSIFFRSYPLLSNLRIGVNMSSLKASFTIMVFFFQIVLSPNLHPFYENNGGFLVPGLIPFCEPSSFETPNASRIVPPFSENANFPQGNLQTLPIPNLSPLVIEPHQQVTPSNVFRQLEWCPIYSPETKWHTSQEFGCKTDTVLPQQSEELLDARPETHDALLTDNDQNPIQIDLESSSDGEASIKSQQKLGKYGKREVICENIEPESVTPSQRHERPSHDKVSNFGYVNRKSQPFKRKRESRISENMRPKRPDQGVKRKLPEIDISTKKSIYAQLGSKASFPRFKVLIDGEHLSIEKYVRSKCEKILASFLDESPPLLNLSPRSKKLLALLEDIGRLHCFFVEVCAPKNNKSEVVLRETDAFFLILNDKILNRRLSESFFSKSSTPLVDLFHKAVMRHLDSEDGSHAQEIVFPVGQGGRISVTAGKLDATIIAGYFLKMYLQKNEQKFDALFPKKSDFLLFLQKLGKNIQQHQIPTWRRSLSKRPLNLGPLPWLTPFNEGMMKKGKGQRPFNLLLTSTNC</sequence>
<dbReference type="AlphaFoldDB" id="A0A9Q3F6X6"/>
<evidence type="ECO:0000313" key="2">
    <source>
        <dbReference type="EMBL" id="MBW0532597.1"/>
    </source>
</evidence>
<evidence type="ECO:0000313" key="3">
    <source>
        <dbReference type="Proteomes" id="UP000765509"/>
    </source>
</evidence>